<keyword evidence="6 8" id="KW-0326">Glycosidase</keyword>
<name>A0A839N7D9_9MICO</name>
<evidence type="ECO:0000313" key="8">
    <source>
        <dbReference type="EMBL" id="MBB2891556.1"/>
    </source>
</evidence>
<dbReference type="SUPFAM" id="SSF51445">
    <property type="entry name" value="(Trans)glycosidases"/>
    <property type="match status" value="1"/>
</dbReference>
<dbReference type="Gene3D" id="3.20.20.80">
    <property type="entry name" value="Glycosidases"/>
    <property type="match status" value="1"/>
</dbReference>
<dbReference type="EMBL" id="JACHVQ010000001">
    <property type="protein sequence ID" value="MBB2891556.1"/>
    <property type="molecule type" value="Genomic_DNA"/>
</dbReference>
<dbReference type="InterPro" id="IPR013780">
    <property type="entry name" value="Glyco_hydro_b"/>
</dbReference>
<dbReference type="Pfam" id="PF01120">
    <property type="entry name" value="Alpha_L_fucos"/>
    <property type="match status" value="1"/>
</dbReference>
<dbReference type="InterPro" id="IPR057739">
    <property type="entry name" value="Glyco_hydro_29_N"/>
</dbReference>
<dbReference type="InterPro" id="IPR016286">
    <property type="entry name" value="FUC_metazoa-typ"/>
</dbReference>
<evidence type="ECO:0000256" key="2">
    <source>
        <dbReference type="ARBA" id="ARBA00007951"/>
    </source>
</evidence>
<dbReference type="PIRSF" id="PIRSF001092">
    <property type="entry name" value="Alpha-L-fucosidase"/>
    <property type="match status" value="1"/>
</dbReference>
<organism evidence="8 9">
    <name type="scientific">Flexivirga oryzae</name>
    <dbReference type="NCBI Taxonomy" id="1794944"/>
    <lineage>
        <taxon>Bacteria</taxon>
        <taxon>Bacillati</taxon>
        <taxon>Actinomycetota</taxon>
        <taxon>Actinomycetes</taxon>
        <taxon>Micrococcales</taxon>
        <taxon>Dermacoccaceae</taxon>
        <taxon>Flexivirga</taxon>
    </lineage>
</organism>
<dbReference type="Proteomes" id="UP000559182">
    <property type="component" value="Unassembled WGS sequence"/>
</dbReference>
<comment type="similarity">
    <text evidence="2">Belongs to the glycosyl hydrolase 29 family.</text>
</comment>
<accession>A0A839N7D9</accession>
<dbReference type="InterPro" id="IPR000933">
    <property type="entry name" value="Glyco_hydro_29"/>
</dbReference>
<dbReference type="AlphaFoldDB" id="A0A839N7D9"/>
<dbReference type="PANTHER" id="PTHR10030:SF37">
    <property type="entry name" value="ALPHA-L-FUCOSIDASE-RELATED"/>
    <property type="match status" value="1"/>
</dbReference>
<dbReference type="GO" id="GO:0006004">
    <property type="term" value="P:fucose metabolic process"/>
    <property type="evidence" value="ECO:0007669"/>
    <property type="project" value="InterPro"/>
</dbReference>
<dbReference type="GO" id="GO:0005764">
    <property type="term" value="C:lysosome"/>
    <property type="evidence" value="ECO:0007669"/>
    <property type="project" value="TreeGrafter"/>
</dbReference>
<dbReference type="GO" id="GO:0004560">
    <property type="term" value="F:alpha-L-fucosidase activity"/>
    <property type="evidence" value="ECO:0007669"/>
    <property type="project" value="UniProtKB-EC"/>
</dbReference>
<comment type="function">
    <text evidence="1">Alpha-L-fucosidase is responsible for hydrolyzing the alpha-1,6-linked fucose joined to the reducing-end N-acetylglucosamine of the carbohydrate moieties of glycoproteins.</text>
</comment>
<evidence type="ECO:0000256" key="3">
    <source>
        <dbReference type="ARBA" id="ARBA00012662"/>
    </source>
</evidence>
<evidence type="ECO:0000313" key="9">
    <source>
        <dbReference type="Proteomes" id="UP000559182"/>
    </source>
</evidence>
<dbReference type="EC" id="3.2.1.51" evidence="3"/>
<sequence>MGARYVIVPTKHHDGFCLWPSRFTEHTVAPTPYGEDIVGQFVSAYDAENIDVFLYFSVLEWTNPDYVEHAPHTDDERRRFDRFLQYTRNQLLELTERYPSIKGFWFDGTWDESWSREYEFTYALERELRAAVPGLIIGSRFRADEHGSRHFDSTGRLLGDYEQGWERKLPPSFELLEGHDWDCVTSIPPNGWAYLKNIDGLYLKTADDLIDLLMRCRSMNGNLVINFGPDGQGRIRPEENEIAAALAQWTRTNEDAIYPGRHVPIPRTPLGHLTRSDRTLYLTVVNRPVNDIVRLTFPKDSSEVPVEARILGTEGQVAVRHTDIGFDLDPYTYYDIRLPHDFTSTHAFVIAMTLGDPPHRAAHLMDAAM</sequence>
<comment type="caution">
    <text evidence="8">The sequence shown here is derived from an EMBL/GenBank/DDBJ whole genome shotgun (WGS) entry which is preliminary data.</text>
</comment>
<feature type="domain" description="Glycoside hydrolase family 29 N-terminal" evidence="7">
    <location>
        <begin position="1"/>
        <end position="254"/>
    </location>
</feature>
<dbReference type="InterPro" id="IPR017853">
    <property type="entry name" value="GH"/>
</dbReference>
<dbReference type="GO" id="GO:0016139">
    <property type="term" value="P:glycoside catabolic process"/>
    <property type="evidence" value="ECO:0007669"/>
    <property type="project" value="TreeGrafter"/>
</dbReference>
<proteinExistence type="inferred from homology"/>
<evidence type="ECO:0000259" key="7">
    <source>
        <dbReference type="Pfam" id="PF01120"/>
    </source>
</evidence>
<reference evidence="8 9" key="1">
    <citation type="submission" date="2020-08" db="EMBL/GenBank/DDBJ databases">
        <title>Sequencing the genomes of 1000 actinobacteria strains.</title>
        <authorList>
            <person name="Klenk H.-P."/>
        </authorList>
    </citation>
    <scope>NUCLEOTIDE SEQUENCE [LARGE SCALE GENOMIC DNA]</scope>
    <source>
        <strain evidence="8 9">DSM 105369</strain>
    </source>
</reference>
<evidence type="ECO:0000256" key="4">
    <source>
        <dbReference type="ARBA" id="ARBA00022729"/>
    </source>
</evidence>
<keyword evidence="4" id="KW-0732">Signal</keyword>
<keyword evidence="5 8" id="KW-0378">Hydrolase</keyword>
<evidence type="ECO:0000256" key="6">
    <source>
        <dbReference type="ARBA" id="ARBA00023295"/>
    </source>
</evidence>
<evidence type="ECO:0000256" key="5">
    <source>
        <dbReference type="ARBA" id="ARBA00022801"/>
    </source>
</evidence>
<dbReference type="SMART" id="SM00812">
    <property type="entry name" value="Alpha_L_fucos"/>
    <property type="match status" value="1"/>
</dbReference>
<dbReference type="PANTHER" id="PTHR10030">
    <property type="entry name" value="ALPHA-L-FUCOSIDASE"/>
    <property type="match status" value="1"/>
</dbReference>
<dbReference type="PRINTS" id="PR00741">
    <property type="entry name" value="GLHYDRLASE29"/>
</dbReference>
<gene>
    <name evidence="8" type="ORF">FHU39_001540</name>
</gene>
<protein>
    <recommendedName>
        <fullName evidence="3">alpha-L-fucosidase</fullName>
        <ecNumber evidence="3">3.2.1.51</ecNumber>
    </recommendedName>
</protein>
<evidence type="ECO:0000256" key="1">
    <source>
        <dbReference type="ARBA" id="ARBA00004071"/>
    </source>
</evidence>
<dbReference type="Gene3D" id="2.60.40.1180">
    <property type="entry name" value="Golgi alpha-mannosidase II"/>
    <property type="match status" value="1"/>
</dbReference>
<keyword evidence="9" id="KW-1185">Reference proteome</keyword>